<gene>
    <name evidence="2" type="ordered locus">WS1888</name>
</gene>
<dbReference type="EMBL" id="BX571662">
    <property type="protein sequence ID" value="CAE10898.1"/>
    <property type="molecule type" value="Genomic_DNA"/>
</dbReference>
<feature type="transmembrane region" description="Helical" evidence="1">
    <location>
        <begin position="33"/>
        <end position="52"/>
    </location>
</feature>
<protein>
    <submittedName>
        <fullName evidence="2">Uncharacterized protein</fullName>
    </submittedName>
</protein>
<feature type="transmembrane region" description="Helical" evidence="1">
    <location>
        <begin position="128"/>
        <end position="147"/>
    </location>
</feature>
<proteinExistence type="predicted"/>
<dbReference type="RefSeq" id="WP_011139681.1">
    <property type="nucleotide sequence ID" value="NC_005090.1"/>
</dbReference>
<dbReference type="STRING" id="273121.WS1888"/>
<dbReference type="HOGENOM" id="CLU_1495624_0_0_7"/>
<keyword evidence="1" id="KW-0472">Membrane</keyword>
<name>Q7MQY9_WOLSU</name>
<reference evidence="2 3" key="1">
    <citation type="journal article" date="2003" name="Proc. Natl. Acad. Sci. U.S.A.">
        <title>Complete genome sequence and analysis of Wolinella succinogenes.</title>
        <authorList>
            <person name="Baar C."/>
            <person name="Eppinger M."/>
            <person name="Raddatz G."/>
            <person name="Simon JM."/>
            <person name="Lanz C."/>
            <person name="Klimmek O."/>
            <person name="Nandakumar R."/>
            <person name="Gross R."/>
            <person name="Rosinus A."/>
            <person name="Keller H."/>
            <person name="Jagtap P."/>
            <person name="Linke B."/>
            <person name="Meyer F."/>
            <person name="Lederer H."/>
            <person name="Schuster S.C."/>
        </authorList>
    </citation>
    <scope>NUCLEOTIDE SEQUENCE [LARGE SCALE GENOMIC DNA]</scope>
    <source>
        <strain evidence="3">ATCC 29543 / DSM 1740 / CCUG 13145 / JCM 31913 / LMG 7466 / NCTC 11488 / FDC 602W</strain>
    </source>
</reference>
<dbReference type="KEGG" id="wsu:WS1888"/>
<feature type="transmembrane region" description="Helical" evidence="1">
    <location>
        <begin position="153"/>
        <end position="174"/>
    </location>
</feature>
<dbReference type="Proteomes" id="UP000000422">
    <property type="component" value="Chromosome"/>
</dbReference>
<keyword evidence="1" id="KW-0812">Transmembrane</keyword>
<feature type="transmembrane region" description="Helical" evidence="1">
    <location>
        <begin position="7"/>
        <end position="27"/>
    </location>
</feature>
<dbReference type="AlphaFoldDB" id="Q7MQY9"/>
<accession>Q7MQY9</accession>
<evidence type="ECO:0000256" key="1">
    <source>
        <dbReference type="SAM" id="Phobius"/>
    </source>
</evidence>
<evidence type="ECO:0000313" key="2">
    <source>
        <dbReference type="EMBL" id="CAE10898.1"/>
    </source>
</evidence>
<keyword evidence="3" id="KW-1185">Reference proteome</keyword>
<sequence>MREKLPPLLLSLSASYLFGLGVALWAFNLSPWLNFSIGFFGSLLVMVATFLSHYRRVLEASKEEELVALEEAKIKRREDPYDLFEEEESPLPLENEEISREKLKEWAPPKRRFSLEGFWMGTRLSLSLYRLLAYLIFVAGIFFLIRHEILNPFSLALGVFCVTLGLVGGALLGASDKKLF</sequence>
<keyword evidence="1" id="KW-1133">Transmembrane helix</keyword>
<evidence type="ECO:0000313" key="3">
    <source>
        <dbReference type="Proteomes" id="UP000000422"/>
    </source>
</evidence>
<organism evidence="3">
    <name type="scientific">Wolinella succinogenes (strain ATCC 29543 / DSM 1740 / CCUG 13145 / JCM 31913 / LMG 7466 / NCTC 11488 / FDC 602W)</name>
    <name type="common">Vibrio succinogenes</name>
    <dbReference type="NCBI Taxonomy" id="273121"/>
    <lineage>
        <taxon>Bacteria</taxon>
        <taxon>Pseudomonadati</taxon>
        <taxon>Campylobacterota</taxon>
        <taxon>Epsilonproteobacteria</taxon>
        <taxon>Campylobacterales</taxon>
        <taxon>Helicobacteraceae</taxon>
        <taxon>Wolinella</taxon>
    </lineage>
</organism>